<dbReference type="AlphaFoldDB" id="A0A1K2I1W0"/>
<feature type="transmembrane region" description="Helical" evidence="1">
    <location>
        <begin position="115"/>
        <end position="130"/>
    </location>
</feature>
<keyword evidence="1" id="KW-1133">Transmembrane helix</keyword>
<sequence>MSRIAWPFILVALFTLALAALGYGLAIKGYGIGMTGVERLDAIAAPAMFMPLAALYAFSAALVALLPLRAASFTHASASVPLYSATLILLATIVGVVLARVILVDRDTIRQVLDWHLLFALAVIGVHLLTNQLRKNLLIRSLAVIALLAASGACLFWSFRL</sequence>
<evidence type="ECO:0000256" key="1">
    <source>
        <dbReference type="SAM" id="Phobius"/>
    </source>
</evidence>
<accession>A0A1K2I1W0</accession>
<keyword evidence="3" id="KW-1185">Reference proteome</keyword>
<keyword evidence="1" id="KW-0472">Membrane</keyword>
<dbReference type="EMBL" id="FPKU01000003">
    <property type="protein sequence ID" value="SFZ86203.1"/>
    <property type="molecule type" value="Genomic_DNA"/>
</dbReference>
<evidence type="ECO:0000313" key="3">
    <source>
        <dbReference type="Proteomes" id="UP000183447"/>
    </source>
</evidence>
<evidence type="ECO:0000313" key="2">
    <source>
        <dbReference type="EMBL" id="SFZ86203.1"/>
    </source>
</evidence>
<organism evidence="2 3">
    <name type="scientific">Devosia enhydra</name>
    <dbReference type="NCBI Taxonomy" id="665118"/>
    <lineage>
        <taxon>Bacteria</taxon>
        <taxon>Pseudomonadati</taxon>
        <taxon>Pseudomonadota</taxon>
        <taxon>Alphaproteobacteria</taxon>
        <taxon>Hyphomicrobiales</taxon>
        <taxon>Devosiaceae</taxon>
        <taxon>Devosia</taxon>
    </lineage>
</organism>
<gene>
    <name evidence="2" type="ORF">SAMN02983003_3378</name>
</gene>
<dbReference type="OrthoDB" id="8030171at2"/>
<dbReference type="Proteomes" id="UP000183447">
    <property type="component" value="Unassembled WGS sequence"/>
</dbReference>
<dbReference type="RefSeq" id="WP_072345627.1">
    <property type="nucleotide sequence ID" value="NZ_FPKU01000003.1"/>
</dbReference>
<protein>
    <submittedName>
        <fullName evidence="2">Uncharacterized protein</fullName>
    </submittedName>
</protein>
<proteinExistence type="predicted"/>
<reference evidence="2 3" key="1">
    <citation type="submission" date="2016-11" db="EMBL/GenBank/DDBJ databases">
        <authorList>
            <person name="Jaros S."/>
            <person name="Januszkiewicz K."/>
            <person name="Wedrychowicz H."/>
        </authorList>
    </citation>
    <scope>NUCLEOTIDE SEQUENCE [LARGE SCALE GENOMIC DNA]</scope>
    <source>
        <strain evidence="2 3">ATCC 23634</strain>
    </source>
</reference>
<name>A0A1K2I1W0_9HYPH</name>
<feature type="transmembrane region" description="Helical" evidence="1">
    <location>
        <begin position="48"/>
        <end position="68"/>
    </location>
</feature>
<feature type="transmembrane region" description="Helical" evidence="1">
    <location>
        <begin position="137"/>
        <end position="159"/>
    </location>
</feature>
<feature type="transmembrane region" description="Helical" evidence="1">
    <location>
        <begin position="80"/>
        <end position="103"/>
    </location>
</feature>
<keyword evidence="1" id="KW-0812">Transmembrane</keyword>
<dbReference type="STRING" id="665118.SAMN02983003_3378"/>